<evidence type="ECO:0000313" key="13">
    <source>
        <dbReference type="Proteomes" id="UP000317881"/>
    </source>
</evidence>
<dbReference type="GO" id="GO:0046677">
    <property type="term" value="P:response to antibiotic"/>
    <property type="evidence" value="ECO:0007669"/>
    <property type="project" value="UniProtKB-KW"/>
</dbReference>
<dbReference type="AlphaFoldDB" id="A0A4Y3VMF5"/>
<accession>A0A4Y3VMF5</accession>
<dbReference type="Proteomes" id="UP000317881">
    <property type="component" value="Unassembled WGS sequence"/>
</dbReference>
<keyword evidence="4" id="KW-1003">Cell membrane</keyword>
<dbReference type="InterPro" id="IPR017871">
    <property type="entry name" value="ABC_transporter-like_CS"/>
</dbReference>
<dbReference type="FunFam" id="3.40.50.300:FF:000589">
    <property type="entry name" value="ABC transporter, ATP-binding subunit"/>
    <property type="match status" value="1"/>
</dbReference>
<keyword evidence="3" id="KW-0813">Transport</keyword>
<feature type="domain" description="ABC transporter" evidence="11">
    <location>
        <begin position="20"/>
        <end position="246"/>
    </location>
</feature>
<dbReference type="CDD" id="cd03230">
    <property type="entry name" value="ABC_DR_subfamily_A"/>
    <property type="match status" value="1"/>
</dbReference>
<dbReference type="PANTHER" id="PTHR42711">
    <property type="entry name" value="ABC TRANSPORTER ATP-BINDING PROTEIN"/>
    <property type="match status" value="1"/>
</dbReference>
<evidence type="ECO:0000256" key="5">
    <source>
        <dbReference type="ARBA" id="ARBA00022741"/>
    </source>
</evidence>
<keyword evidence="8" id="KW-0472">Membrane</keyword>
<keyword evidence="7" id="KW-1278">Translocase</keyword>
<evidence type="ECO:0000256" key="8">
    <source>
        <dbReference type="ARBA" id="ARBA00023136"/>
    </source>
</evidence>
<name>A0A4Y3VMF5_9ACTN</name>
<dbReference type="Gene3D" id="3.40.50.300">
    <property type="entry name" value="P-loop containing nucleotide triphosphate hydrolases"/>
    <property type="match status" value="1"/>
</dbReference>
<dbReference type="PROSITE" id="PS50893">
    <property type="entry name" value="ABC_TRANSPORTER_2"/>
    <property type="match status" value="1"/>
</dbReference>
<keyword evidence="5" id="KW-0547">Nucleotide-binding</keyword>
<evidence type="ECO:0000256" key="9">
    <source>
        <dbReference type="ARBA" id="ARBA00023251"/>
    </source>
</evidence>
<evidence type="ECO:0000313" key="12">
    <source>
        <dbReference type="EMBL" id="GEC08027.1"/>
    </source>
</evidence>
<evidence type="ECO:0000256" key="10">
    <source>
        <dbReference type="ARBA" id="ARBA00049985"/>
    </source>
</evidence>
<evidence type="ECO:0000256" key="3">
    <source>
        <dbReference type="ARBA" id="ARBA00022448"/>
    </source>
</evidence>
<reference evidence="12 13" key="1">
    <citation type="submission" date="2019-06" db="EMBL/GenBank/DDBJ databases">
        <title>Whole genome shotgun sequence of Streptomyces spinoverrucosus NBRC 14228.</title>
        <authorList>
            <person name="Hosoyama A."/>
            <person name="Uohara A."/>
            <person name="Ohji S."/>
            <person name="Ichikawa N."/>
        </authorList>
    </citation>
    <scope>NUCLEOTIDE SEQUENCE [LARGE SCALE GENOMIC DNA]</scope>
    <source>
        <strain evidence="12 13">NBRC 14228</strain>
    </source>
</reference>
<dbReference type="OrthoDB" id="9804819at2"/>
<dbReference type="EC" id="7.6.2.2" evidence="2"/>
<dbReference type="SMART" id="SM00382">
    <property type="entry name" value="AAA"/>
    <property type="match status" value="1"/>
</dbReference>
<dbReference type="PANTHER" id="PTHR42711:SF5">
    <property type="entry name" value="ABC TRANSPORTER ATP-BINDING PROTEIN NATA"/>
    <property type="match status" value="1"/>
</dbReference>
<comment type="caution">
    <text evidence="12">The sequence shown here is derived from an EMBL/GenBank/DDBJ whole genome shotgun (WGS) entry which is preliminary data.</text>
</comment>
<gene>
    <name evidence="12" type="ORF">SSP24_56820</name>
</gene>
<comment type="subcellular location">
    <subcellularLocation>
        <location evidence="1">Cell membrane</location>
        <topology evidence="1">Peripheral membrane protein</topology>
        <orientation evidence="1">Cytoplasmic side</orientation>
    </subcellularLocation>
</comment>
<sequence length="327" mass="34753">MTETETVPADPGNRAADAAIHVEEVSKRYGTRQALDGVSLQVGRGEFFGLLGPNGAGKTTLVEIMEGLRQTDSGTVSVLGTAPWPRNVALLPRLGVQTQSSAFFVRQKAHEHLATVAALYGADRGAVDRTLQTVALVDQRDTRVENLSGGQRQRLAIASALVHEPELIFLDEPTAALDPQARRDLWDVLHGLKEAGRTIVYTTHHLDEAEALCDRVAILVEGRIAALDSPRGLVGAAGAATSLLLPPERMTVAEAEAIPGVDRAVLRGGSLVLETQVSGKVLSALDALGGLDGVQTRTATLEDVYLRLTSDAGHRTTQNTENTENQA</sequence>
<dbReference type="GO" id="GO:0008559">
    <property type="term" value="F:ABC-type xenobiotic transporter activity"/>
    <property type="evidence" value="ECO:0007669"/>
    <property type="project" value="UniProtKB-EC"/>
</dbReference>
<keyword evidence="6" id="KW-0067">ATP-binding</keyword>
<organism evidence="12 13">
    <name type="scientific">Streptomyces spinoverrucosus</name>
    <dbReference type="NCBI Taxonomy" id="284043"/>
    <lineage>
        <taxon>Bacteria</taxon>
        <taxon>Bacillati</taxon>
        <taxon>Actinomycetota</taxon>
        <taxon>Actinomycetes</taxon>
        <taxon>Kitasatosporales</taxon>
        <taxon>Streptomycetaceae</taxon>
        <taxon>Streptomyces</taxon>
    </lineage>
</organism>
<dbReference type="RefSeq" id="WP_141312538.1">
    <property type="nucleotide sequence ID" value="NZ_BJND01000045.1"/>
</dbReference>
<evidence type="ECO:0000256" key="2">
    <source>
        <dbReference type="ARBA" id="ARBA00012191"/>
    </source>
</evidence>
<evidence type="ECO:0000259" key="11">
    <source>
        <dbReference type="PROSITE" id="PS50893"/>
    </source>
</evidence>
<dbReference type="InterPro" id="IPR003439">
    <property type="entry name" value="ABC_transporter-like_ATP-bd"/>
</dbReference>
<dbReference type="InterPro" id="IPR050763">
    <property type="entry name" value="ABC_transporter_ATP-binding"/>
</dbReference>
<keyword evidence="13" id="KW-1185">Reference proteome</keyword>
<dbReference type="InterPro" id="IPR027417">
    <property type="entry name" value="P-loop_NTPase"/>
</dbReference>
<dbReference type="PROSITE" id="PS00211">
    <property type="entry name" value="ABC_TRANSPORTER_1"/>
    <property type="match status" value="1"/>
</dbReference>
<evidence type="ECO:0000256" key="7">
    <source>
        <dbReference type="ARBA" id="ARBA00022967"/>
    </source>
</evidence>
<dbReference type="EMBL" id="BJND01000045">
    <property type="protein sequence ID" value="GEC08027.1"/>
    <property type="molecule type" value="Genomic_DNA"/>
</dbReference>
<proteinExistence type="inferred from homology"/>
<dbReference type="SUPFAM" id="SSF52540">
    <property type="entry name" value="P-loop containing nucleoside triphosphate hydrolases"/>
    <property type="match status" value="1"/>
</dbReference>
<dbReference type="GO" id="GO:0005524">
    <property type="term" value="F:ATP binding"/>
    <property type="evidence" value="ECO:0007669"/>
    <property type="project" value="UniProtKB-KW"/>
</dbReference>
<dbReference type="InterPro" id="IPR003593">
    <property type="entry name" value="AAA+_ATPase"/>
</dbReference>
<dbReference type="Pfam" id="PF00005">
    <property type="entry name" value="ABC_tran"/>
    <property type="match status" value="1"/>
</dbReference>
<comment type="similarity">
    <text evidence="10">Belongs to the ABC transporter superfamily. Drug exporter-1 (DrugE1) (TC 3.A.1.105) family.</text>
</comment>
<evidence type="ECO:0000256" key="4">
    <source>
        <dbReference type="ARBA" id="ARBA00022475"/>
    </source>
</evidence>
<protein>
    <recommendedName>
        <fullName evidence="2">ABC-type xenobiotic transporter</fullName>
        <ecNumber evidence="2">7.6.2.2</ecNumber>
    </recommendedName>
</protein>
<keyword evidence="9" id="KW-0046">Antibiotic resistance</keyword>
<evidence type="ECO:0000256" key="1">
    <source>
        <dbReference type="ARBA" id="ARBA00004413"/>
    </source>
</evidence>
<dbReference type="GO" id="GO:0016887">
    <property type="term" value="F:ATP hydrolysis activity"/>
    <property type="evidence" value="ECO:0007669"/>
    <property type="project" value="InterPro"/>
</dbReference>
<evidence type="ECO:0000256" key="6">
    <source>
        <dbReference type="ARBA" id="ARBA00022840"/>
    </source>
</evidence>
<dbReference type="GO" id="GO:0005886">
    <property type="term" value="C:plasma membrane"/>
    <property type="evidence" value="ECO:0007669"/>
    <property type="project" value="UniProtKB-SubCell"/>
</dbReference>